<comment type="caution">
    <text evidence="3">The sequence shown here is derived from an EMBL/GenBank/DDBJ whole genome shotgun (WGS) entry which is preliminary data.</text>
</comment>
<reference evidence="3" key="1">
    <citation type="submission" date="2020-09" db="EMBL/GenBank/DDBJ databases">
        <authorList>
            <person name="Kikuchi T."/>
        </authorList>
    </citation>
    <scope>NUCLEOTIDE SEQUENCE</scope>
    <source>
        <strain evidence="3">SH1</strain>
    </source>
</reference>
<dbReference type="EMBL" id="CAJFDH010000005">
    <property type="protein sequence ID" value="CAD5225269.1"/>
    <property type="molecule type" value="Genomic_DNA"/>
</dbReference>
<keyword evidence="1" id="KW-0175">Coiled coil</keyword>
<protein>
    <submittedName>
        <fullName evidence="3">Uncharacterized protein</fullName>
    </submittedName>
</protein>
<proteinExistence type="predicted"/>
<dbReference type="AlphaFoldDB" id="A0A811LDF7"/>
<evidence type="ECO:0000256" key="2">
    <source>
        <dbReference type="SAM" id="MobiDB-lite"/>
    </source>
</evidence>
<evidence type="ECO:0000313" key="3">
    <source>
        <dbReference type="EMBL" id="CAD5225269.1"/>
    </source>
</evidence>
<dbReference type="Proteomes" id="UP000783686">
    <property type="component" value="Unassembled WGS sequence"/>
</dbReference>
<evidence type="ECO:0000256" key="1">
    <source>
        <dbReference type="SAM" id="Coils"/>
    </source>
</evidence>
<feature type="coiled-coil region" evidence="1">
    <location>
        <begin position="308"/>
        <end position="338"/>
    </location>
</feature>
<sequence length="505" mass="58971">MDSIECEMELSVAEVKKRRASEADLQSTVPEVLKLRKRFRQDEMALEDQVSLEEFRIGGNDNVMFLEPETERMDQISLKNTENLGTQSVKVGREKFNIDRVSKSLGNMVFDNEESIDITQQASFEMVVESPEQENEHQPRCPNPADGFNEDSDDDDFVVHPPNWKEEVKKEPVCGDHFHYYKERTILDEVNALYADPANGLYYNGVVKEFKLIDYKKSSKICYLRELVDLDYETLVYREEQGEYAREVHYLGKPLNVLGEIMAVKILHTPFNEGLKYRFRKIEGTQESMLKKLGYPMCSSMILGLDYINQVYEKMRNVQKEAENMEATEHQMEQLDLTGVCEESDCEEDDEEVAENMADEPDNLEINETDSFEMVEMDEIAQARDEEYDNEMNEWIMENLAELEELVEMGQMEDVEDWGEVNHRNEDETVRALFRRHGYADTDTDFSPIFPSDVPFEKLRRTPPPIKGLFAIKHCRSFEKLEPAEVERRRRLKDIIPAFLQNLDL</sequence>
<dbReference type="Proteomes" id="UP000614601">
    <property type="component" value="Unassembled WGS sequence"/>
</dbReference>
<organism evidence="3 4">
    <name type="scientific">Bursaphelenchus okinawaensis</name>
    <dbReference type="NCBI Taxonomy" id="465554"/>
    <lineage>
        <taxon>Eukaryota</taxon>
        <taxon>Metazoa</taxon>
        <taxon>Ecdysozoa</taxon>
        <taxon>Nematoda</taxon>
        <taxon>Chromadorea</taxon>
        <taxon>Rhabditida</taxon>
        <taxon>Tylenchina</taxon>
        <taxon>Tylenchomorpha</taxon>
        <taxon>Aphelenchoidea</taxon>
        <taxon>Aphelenchoididae</taxon>
        <taxon>Bursaphelenchus</taxon>
    </lineage>
</organism>
<keyword evidence="4" id="KW-1185">Reference proteome</keyword>
<name>A0A811LDF7_9BILA</name>
<accession>A0A811LDF7</accession>
<feature type="region of interest" description="Disordered" evidence="2">
    <location>
        <begin position="132"/>
        <end position="151"/>
    </location>
</feature>
<gene>
    <name evidence="3" type="ORF">BOKJ2_LOCUS11494</name>
</gene>
<dbReference type="EMBL" id="CAJFCW020000005">
    <property type="protein sequence ID" value="CAG9120634.1"/>
    <property type="molecule type" value="Genomic_DNA"/>
</dbReference>
<evidence type="ECO:0000313" key="4">
    <source>
        <dbReference type="Proteomes" id="UP000614601"/>
    </source>
</evidence>